<evidence type="ECO:0000313" key="4">
    <source>
        <dbReference type="EMBL" id="TPX35453.1"/>
    </source>
</evidence>
<comment type="caution">
    <text evidence="4">The sequence shown here is derived from an EMBL/GenBank/DDBJ whole genome shotgun (WGS) entry which is preliminary data.</text>
</comment>
<sequence>MNWKGPVDLNNPNVEVVVLEHWHPITAKLIHVYVGRLISEGNSTLVNAYDNSKRTYLGITTMDAELSLISANIALARPGTLICDPFVGTGAFLFSASNFGAYSFGCDIDGRQMRGKDGKGIEANVAQYNLESTVLGCFVTDMAHHPWAKRRFLDAIICDPPYGVRAGAKKIGKTEATTRKQQKKVARSTTHNYPLTQPYEIDQVLHDLVTFAAQHLIPKGRLVYWLPVANEILESITDPLAVENPEIRLQRVIPQHENMRLVSVSTQLFGKWQRLLVCQEYVEEMVDSNHHQAGISLNTFRDLYFAPSE</sequence>
<gene>
    <name evidence="4" type="ORF">SmJEL517_g02035</name>
</gene>
<dbReference type="AlphaFoldDB" id="A0A507CD37"/>
<dbReference type="PRINTS" id="PR00507">
    <property type="entry name" value="N12N6MTFRASE"/>
</dbReference>
<dbReference type="STRING" id="1806994.A0A507CD37"/>
<dbReference type="GO" id="GO:0005737">
    <property type="term" value="C:cytoplasm"/>
    <property type="evidence" value="ECO:0007669"/>
    <property type="project" value="TreeGrafter"/>
</dbReference>
<dbReference type="Proteomes" id="UP000319731">
    <property type="component" value="Unassembled WGS sequence"/>
</dbReference>
<organism evidence="4 5">
    <name type="scientific">Synchytrium microbalum</name>
    <dbReference type="NCBI Taxonomy" id="1806994"/>
    <lineage>
        <taxon>Eukaryota</taxon>
        <taxon>Fungi</taxon>
        <taxon>Fungi incertae sedis</taxon>
        <taxon>Chytridiomycota</taxon>
        <taxon>Chytridiomycota incertae sedis</taxon>
        <taxon>Chytridiomycetes</taxon>
        <taxon>Synchytriales</taxon>
        <taxon>Synchytriaceae</taxon>
        <taxon>Synchytrium</taxon>
    </lineage>
</organism>
<keyword evidence="1" id="KW-0489">Methyltransferase</keyword>
<dbReference type="RefSeq" id="XP_031025926.1">
    <property type="nucleotide sequence ID" value="XM_031167963.1"/>
</dbReference>
<dbReference type="InterPro" id="IPR000241">
    <property type="entry name" value="RlmKL-like_Mtase"/>
</dbReference>
<accession>A0A507CD37</accession>
<name>A0A507CD37_9FUNG</name>
<keyword evidence="2" id="KW-0808">Transferase</keyword>
<dbReference type="InterPro" id="IPR029063">
    <property type="entry name" value="SAM-dependent_MTases_sf"/>
</dbReference>
<dbReference type="GO" id="GO:0032259">
    <property type="term" value="P:methylation"/>
    <property type="evidence" value="ECO:0007669"/>
    <property type="project" value="UniProtKB-KW"/>
</dbReference>
<proteinExistence type="predicted"/>
<dbReference type="SUPFAM" id="SSF53335">
    <property type="entry name" value="S-adenosyl-L-methionine-dependent methyltransferases"/>
    <property type="match status" value="1"/>
</dbReference>
<evidence type="ECO:0000256" key="2">
    <source>
        <dbReference type="ARBA" id="ARBA00022679"/>
    </source>
</evidence>
<evidence type="ECO:0000256" key="1">
    <source>
        <dbReference type="ARBA" id="ARBA00022603"/>
    </source>
</evidence>
<dbReference type="GO" id="GO:0003676">
    <property type="term" value="F:nucleic acid binding"/>
    <property type="evidence" value="ECO:0007669"/>
    <property type="project" value="InterPro"/>
</dbReference>
<dbReference type="PANTHER" id="PTHR13370:SF3">
    <property type="entry name" value="TRNA (GUANINE(10)-N2)-METHYLTRANSFERASE HOMOLOG"/>
    <property type="match status" value="1"/>
</dbReference>
<evidence type="ECO:0000259" key="3">
    <source>
        <dbReference type="Pfam" id="PF01170"/>
    </source>
</evidence>
<dbReference type="Pfam" id="PF01170">
    <property type="entry name" value="UPF0020"/>
    <property type="match status" value="1"/>
</dbReference>
<protein>
    <recommendedName>
        <fullName evidence="3">Ribosomal RNA large subunit methyltransferase K/L-like methyltransferase domain-containing protein</fullName>
    </recommendedName>
</protein>
<dbReference type="InterPro" id="IPR002052">
    <property type="entry name" value="DNA_methylase_N6_adenine_CS"/>
</dbReference>
<feature type="domain" description="Ribosomal RNA large subunit methyltransferase K/L-like methyltransferase" evidence="3">
    <location>
        <begin position="53"/>
        <end position="171"/>
    </location>
</feature>
<dbReference type="EMBL" id="QEAO01000008">
    <property type="protein sequence ID" value="TPX35453.1"/>
    <property type="molecule type" value="Genomic_DNA"/>
</dbReference>
<keyword evidence="5" id="KW-1185">Reference proteome</keyword>
<dbReference type="GeneID" id="42003260"/>
<dbReference type="GO" id="GO:0008168">
    <property type="term" value="F:methyltransferase activity"/>
    <property type="evidence" value="ECO:0007669"/>
    <property type="project" value="UniProtKB-KW"/>
</dbReference>
<dbReference type="Gene3D" id="3.40.50.150">
    <property type="entry name" value="Vaccinia Virus protein VP39"/>
    <property type="match status" value="1"/>
</dbReference>
<dbReference type="OrthoDB" id="333024at2759"/>
<dbReference type="PIRSF" id="PIRSF017259">
    <property type="entry name" value="tRNA_mtfrase_TRM11"/>
    <property type="match status" value="1"/>
</dbReference>
<dbReference type="PANTHER" id="PTHR13370">
    <property type="entry name" value="RNA METHYLASE-RELATED"/>
    <property type="match status" value="1"/>
</dbReference>
<reference evidence="4 5" key="1">
    <citation type="journal article" date="2019" name="Sci. Rep.">
        <title>Comparative genomics of chytrid fungi reveal insights into the obligate biotrophic and pathogenic lifestyle of Synchytrium endobioticum.</title>
        <authorList>
            <person name="van de Vossenberg B.T.L.H."/>
            <person name="Warris S."/>
            <person name="Nguyen H.D.T."/>
            <person name="van Gent-Pelzer M.P.E."/>
            <person name="Joly D.L."/>
            <person name="van de Geest H.C."/>
            <person name="Bonants P.J.M."/>
            <person name="Smith D.S."/>
            <person name="Levesque C.A."/>
            <person name="van der Lee T.A.J."/>
        </authorList>
    </citation>
    <scope>NUCLEOTIDE SEQUENCE [LARGE SCALE GENOMIC DNA]</scope>
    <source>
        <strain evidence="4 5">JEL517</strain>
    </source>
</reference>
<dbReference type="PROSITE" id="PS00092">
    <property type="entry name" value="N6_MTASE"/>
    <property type="match status" value="1"/>
</dbReference>
<dbReference type="GO" id="GO:0043527">
    <property type="term" value="C:tRNA methyltransferase complex"/>
    <property type="evidence" value="ECO:0007669"/>
    <property type="project" value="UniProtKB-ARBA"/>
</dbReference>
<evidence type="ECO:0000313" key="5">
    <source>
        <dbReference type="Proteomes" id="UP000319731"/>
    </source>
</evidence>